<feature type="transmembrane region" description="Helical" evidence="2">
    <location>
        <begin position="78"/>
        <end position="99"/>
    </location>
</feature>
<feature type="region of interest" description="Disordered" evidence="1">
    <location>
        <begin position="26"/>
        <end position="45"/>
    </location>
</feature>
<name>A0AB37E663_9CAUL</name>
<keyword evidence="2" id="KW-0812">Transmembrane</keyword>
<protein>
    <submittedName>
        <fullName evidence="3">Uncharacterized protein</fullName>
    </submittedName>
</protein>
<dbReference type="AlphaFoldDB" id="A0AB37E663"/>
<reference evidence="3 4" key="1">
    <citation type="submission" date="2020-01" db="EMBL/GenBank/DDBJ databases">
        <authorList>
            <person name="Wang S."/>
        </authorList>
    </citation>
    <scope>NUCLEOTIDE SEQUENCE [LARGE SCALE GENOMIC DNA]</scope>
    <source>
        <strain evidence="3 4">D151-2-6</strain>
    </source>
</reference>
<keyword evidence="2" id="KW-0472">Membrane</keyword>
<dbReference type="Proteomes" id="UP000501325">
    <property type="component" value="Chromosome"/>
</dbReference>
<evidence type="ECO:0000313" key="3">
    <source>
        <dbReference type="EMBL" id="QIH72398.1"/>
    </source>
</evidence>
<proteinExistence type="predicted"/>
<dbReference type="RefSeq" id="WP_156796393.1">
    <property type="nucleotide sequence ID" value="NZ_CP048751.1"/>
</dbReference>
<feature type="transmembrane region" description="Helical" evidence="2">
    <location>
        <begin position="53"/>
        <end position="72"/>
    </location>
</feature>
<keyword evidence="2" id="KW-1133">Transmembrane helix</keyword>
<dbReference type="EMBL" id="CP048751">
    <property type="protein sequence ID" value="QIH72398.1"/>
    <property type="molecule type" value="Genomic_DNA"/>
</dbReference>
<sequence>MNTAPRSTDEKLRELSRALDVLERESAVVESPEAPKPPPRAKRGSGNMFADKLKLFFAALYAAFALLALYTGGLPSSWSEFCAGFVVPGLAATFLYFFYKGAWSRAKRFKKPFTP</sequence>
<evidence type="ECO:0000256" key="1">
    <source>
        <dbReference type="SAM" id="MobiDB-lite"/>
    </source>
</evidence>
<accession>A0AB37E663</accession>
<organism evidence="3 4">
    <name type="scientific">Brevundimonas mediterranea</name>
    <dbReference type="NCBI Taxonomy" id="74329"/>
    <lineage>
        <taxon>Bacteria</taxon>
        <taxon>Pseudomonadati</taxon>
        <taxon>Pseudomonadota</taxon>
        <taxon>Alphaproteobacteria</taxon>
        <taxon>Caulobacterales</taxon>
        <taxon>Caulobacteraceae</taxon>
        <taxon>Brevundimonas</taxon>
    </lineage>
</organism>
<dbReference type="KEGG" id="bmed:GYM46_05185"/>
<evidence type="ECO:0000256" key="2">
    <source>
        <dbReference type="SAM" id="Phobius"/>
    </source>
</evidence>
<gene>
    <name evidence="3" type="ORF">GYM46_05185</name>
</gene>
<evidence type="ECO:0000313" key="4">
    <source>
        <dbReference type="Proteomes" id="UP000501325"/>
    </source>
</evidence>